<accession>A0AAJ8BYU7</accession>
<dbReference type="AlphaFoldDB" id="A0AAJ8BYU7"/>
<organism evidence="1">
    <name type="scientific">Aspergillus niger</name>
    <dbReference type="NCBI Taxonomy" id="5061"/>
    <lineage>
        <taxon>Eukaryota</taxon>
        <taxon>Fungi</taxon>
        <taxon>Dikarya</taxon>
        <taxon>Ascomycota</taxon>
        <taxon>Pezizomycotina</taxon>
        <taxon>Eurotiomycetes</taxon>
        <taxon>Eurotiomycetidae</taxon>
        <taxon>Eurotiales</taxon>
        <taxon>Aspergillaceae</taxon>
        <taxon>Aspergillus</taxon>
        <taxon>Aspergillus subgen. Circumdati</taxon>
    </lineage>
</organism>
<protein>
    <submittedName>
        <fullName evidence="1">Uncharacterized protein</fullName>
    </submittedName>
</protein>
<gene>
    <name evidence="1" type="ORF">An18g02160</name>
</gene>
<reference evidence="1" key="1">
    <citation type="submission" date="2025-02" db="EMBL/GenBank/DDBJ databases">
        <authorList>
            <consortium name="NCBI Genome Project"/>
        </authorList>
    </citation>
    <scope>NUCLEOTIDE SEQUENCE</scope>
</reference>
<name>A0AAJ8BYU7_ASPNG</name>
<dbReference type="GeneID" id="84593661"/>
<evidence type="ECO:0000313" key="1">
    <source>
        <dbReference type="RefSeq" id="XP_059605021.1"/>
    </source>
</evidence>
<sequence>MTGVTGPEDGDGLAVSRIVSHHVFVGCPPWPEEKPVTPAPSIADKASVIRLLSGHYTRSKLVGPSPILRGSQVFHPFFPSTPSPLPVNWKLPTR</sequence>
<dbReference type="VEuPathDB" id="FungiDB:An18g02160"/>
<dbReference type="KEGG" id="ang:An18g02160"/>
<reference evidence="1" key="2">
    <citation type="submission" date="2025-08" db="UniProtKB">
        <authorList>
            <consortium name="RefSeq"/>
        </authorList>
    </citation>
    <scope>IDENTIFICATION</scope>
</reference>
<proteinExistence type="predicted"/>
<dbReference type="RefSeq" id="XP_059605021.1">
    <property type="nucleotide sequence ID" value="XM_059745634.1"/>
</dbReference>